<dbReference type="InterPro" id="IPR012445">
    <property type="entry name" value="ATG101"/>
</dbReference>
<evidence type="ECO:0000313" key="3">
    <source>
        <dbReference type="Proteomes" id="UP000030755"/>
    </source>
</evidence>
<sequence>MSMAVIVHTILFHRLIVPCEPVDLEFKELDIVYPTLGIDNDIIAQKVRQNSWILNASVQSEKVEKWVLNVKLGSSENERLINQIYHISSLSLENETIISKQDDYDNPSITYNIK</sequence>
<keyword evidence="3" id="KW-1185">Reference proteome</keyword>
<accession>A0A075AVH8</accession>
<name>A0A075AVH8_ROZAC</name>
<dbReference type="Pfam" id="PF07855">
    <property type="entry name" value="ATG101"/>
    <property type="match status" value="1"/>
</dbReference>
<dbReference type="AlphaFoldDB" id="A0A075AVH8"/>
<dbReference type="GO" id="GO:0006914">
    <property type="term" value="P:autophagy"/>
    <property type="evidence" value="ECO:0007669"/>
    <property type="project" value="InterPro"/>
</dbReference>
<dbReference type="Proteomes" id="UP000030755">
    <property type="component" value="Unassembled WGS sequence"/>
</dbReference>
<dbReference type="EMBL" id="KE561145">
    <property type="protein sequence ID" value="EPZ32544.1"/>
    <property type="molecule type" value="Genomic_DNA"/>
</dbReference>
<reference evidence="1 3" key="1">
    <citation type="journal article" date="2013" name="Curr. Biol.">
        <title>Shared signatures of parasitism and phylogenomics unite Cryptomycota and microsporidia.</title>
        <authorList>
            <person name="James T.Y."/>
            <person name="Pelin A."/>
            <person name="Bonen L."/>
            <person name="Ahrendt S."/>
            <person name="Sain D."/>
            <person name="Corradi N."/>
            <person name="Stajich J.E."/>
        </authorList>
    </citation>
    <scope>NUCLEOTIDE SEQUENCE [LARGE SCALE GENOMIC DNA]</scope>
    <source>
        <strain evidence="1 3">CSF55</strain>
        <strain evidence="1 3">CSF55</strain>
    </source>
</reference>
<dbReference type="Proteomes" id="UP000281549">
    <property type="component" value="Unassembled WGS sequence"/>
</dbReference>
<evidence type="ECO:0000313" key="1">
    <source>
        <dbReference type="EMBL" id="EPZ32544.1"/>
    </source>
</evidence>
<dbReference type="HOGENOM" id="CLU_2122468_0_0_1"/>
<evidence type="ECO:0000313" key="4">
    <source>
        <dbReference type="Proteomes" id="UP000281549"/>
    </source>
</evidence>
<reference evidence="2" key="3">
    <citation type="submission" date="2018-08" db="EMBL/GenBank/DDBJ databases">
        <title>Leveraging single-cell genomics to expand the Fungal Tree of Life.</title>
        <authorList>
            <consortium name="DOE Joint Genome Institute"/>
            <person name="Ahrendt S.R."/>
            <person name="Quandt C.A."/>
            <person name="Ciobanu D."/>
            <person name="Clum A."/>
            <person name="Salamov A."/>
            <person name="Andreopoulos B."/>
            <person name="Cheng J.-F."/>
            <person name="Woyke T."/>
            <person name="Pelin A."/>
            <person name="Henrissat B."/>
            <person name="Reynolds N."/>
            <person name="Benny G.L."/>
            <person name="Smith M.E."/>
            <person name="James T.Y."/>
            <person name="Grigoriev I.V."/>
        </authorList>
    </citation>
    <scope>NUCLEOTIDE SEQUENCE</scope>
    <source>
        <strain evidence="2">CSF55</strain>
    </source>
</reference>
<organism evidence="1 3">
    <name type="scientific">Rozella allomycis (strain CSF55)</name>
    <dbReference type="NCBI Taxonomy" id="988480"/>
    <lineage>
        <taxon>Eukaryota</taxon>
        <taxon>Fungi</taxon>
        <taxon>Fungi incertae sedis</taxon>
        <taxon>Cryptomycota</taxon>
        <taxon>Cryptomycota incertae sedis</taxon>
        <taxon>Rozella</taxon>
    </lineage>
</organism>
<proteinExistence type="predicted"/>
<evidence type="ECO:0000313" key="2">
    <source>
        <dbReference type="EMBL" id="RKP21836.1"/>
    </source>
</evidence>
<dbReference type="EMBL" id="ML004925">
    <property type="protein sequence ID" value="RKP21836.1"/>
    <property type="molecule type" value="Genomic_DNA"/>
</dbReference>
<protein>
    <submittedName>
        <fullName evidence="1">Uncharacterized protein</fullName>
    </submittedName>
</protein>
<reference evidence="4" key="2">
    <citation type="journal article" date="2018" name="Nat. Microbiol.">
        <title>Leveraging single-cell genomics to expand the fungal tree of life.</title>
        <authorList>
            <person name="Ahrendt S.R."/>
            <person name="Quandt C.A."/>
            <person name="Ciobanu D."/>
            <person name="Clum A."/>
            <person name="Salamov A."/>
            <person name="Andreopoulos B."/>
            <person name="Cheng J.F."/>
            <person name="Woyke T."/>
            <person name="Pelin A."/>
            <person name="Henrissat B."/>
            <person name="Reynolds N.K."/>
            <person name="Benny G.L."/>
            <person name="Smith M.E."/>
            <person name="James T.Y."/>
            <person name="Grigoriev I.V."/>
        </authorList>
    </citation>
    <scope>NUCLEOTIDE SEQUENCE [LARGE SCALE GENOMIC DNA]</scope>
    <source>
        <strain evidence="4">CSF55</strain>
    </source>
</reference>
<gene>
    <name evidence="1" type="ORF">O9G_002321</name>
    <name evidence="2" type="ORF">ROZALSC1DRAFT_26768</name>
</gene>